<evidence type="ECO:0000256" key="4">
    <source>
        <dbReference type="ARBA" id="ARBA00022801"/>
    </source>
</evidence>
<feature type="binding site" evidence="8">
    <location>
        <begin position="329"/>
        <end position="336"/>
    </location>
    <ligand>
        <name>ATP</name>
        <dbReference type="ChEBI" id="CHEBI:30616"/>
    </ligand>
</feature>
<feature type="compositionally biased region" description="Basic and acidic residues" evidence="9">
    <location>
        <begin position="623"/>
        <end position="635"/>
    </location>
</feature>
<dbReference type="NCBIfam" id="TIGR01069">
    <property type="entry name" value="mutS2"/>
    <property type="match status" value="1"/>
</dbReference>
<name>A0ABS4JNW5_9FIRM</name>
<protein>
    <recommendedName>
        <fullName evidence="8">Endonuclease MutS2</fullName>
        <ecNumber evidence="8">3.1.-.-</ecNumber>
    </recommendedName>
    <alternativeName>
        <fullName evidence="8">Ribosome-associated protein quality control-upstream factor</fullName>
        <shortName evidence="8">RQC-upstream factor</shortName>
        <shortName evidence="8">RqcU</shortName>
        <ecNumber evidence="8">3.6.4.-</ecNumber>
    </alternativeName>
</protein>
<sequence>MDERTLRTLEFAKIKEMLAERCATSLGREVVESLMPATDFLEVQHRQAETSEARRLYLAGHAIPLGGLHDLRPHVGRAVRGGTLEPADLLDVADTAASSRRLKRFLEEQEGVPILNALSRMLGTFSRLEAEIRQAIDEHGEVRDDASPALHDIRRAMRTLQNRMKDRLDAFVRGPAAKYLQDPIVTIRDNRFVVPVKIEYRAQVPGIVHDQSGSGSTLFIEPLAVVEMNNELKELALKEREEVQRILTRLSSLVADESDSLLDTLQAVAQIDFASAKGKLSLDLDCIEPELAREPLLEIRKGRHPLLQGKAVPIDVHIGITFDTLVITGPNTGGKTVALKTMGLFVLMAQAGLHLPAGYGTRVGIFQQVFVDVGDEQSIEQSLSTFSGHMTNIIRILNALEGPALVLMDELGAGTDPTEGAALAMSILEHLHARGAKTVATTHYSELKTYAYTRSRVENASVEFDVETLQPTYRLLIGVPGSSNAFEISRRLGLSPHIVDRARSFLTRDQERVEDLIQGIHATRAELEKERAEANRLRAEAQRMREEYERRYGDARQKAAETVEKARAQAQQILATARREAEAVIAELKQALREQREAERMRTIQSARERLSRARQSVEPTEEERRAQRRGEAPRGLKPGDAVRIVSLDTRGYVLTEPDAQGNLLVQAGIIKMTVSVQDLERAEEEQPDARARGAAGMRTRGKGLAAAKAQEMSTEVDLRGLMVDEALEKVDKFLDDAVLAGLPQVRIIHGKGTGALRKAVTEMLRTDRRVVSHRLGGIGEGGDGVTVAKLQE</sequence>
<evidence type="ECO:0000256" key="1">
    <source>
        <dbReference type="ARBA" id="ARBA00022722"/>
    </source>
</evidence>
<evidence type="ECO:0000256" key="5">
    <source>
        <dbReference type="ARBA" id="ARBA00022840"/>
    </source>
</evidence>
<dbReference type="PANTHER" id="PTHR48466:SF2">
    <property type="entry name" value="OS10G0509000 PROTEIN"/>
    <property type="match status" value="1"/>
</dbReference>
<dbReference type="PANTHER" id="PTHR48466">
    <property type="entry name" value="OS10G0509000 PROTEIN-RELATED"/>
    <property type="match status" value="1"/>
</dbReference>
<dbReference type="Pfam" id="PF00488">
    <property type="entry name" value="MutS_V"/>
    <property type="match status" value="1"/>
</dbReference>
<dbReference type="InterPro" id="IPR027417">
    <property type="entry name" value="P-loop_NTPase"/>
</dbReference>
<evidence type="ECO:0000256" key="8">
    <source>
        <dbReference type="HAMAP-Rule" id="MF_00092"/>
    </source>
</evidence>
<keyword evidence="12" id="KW-1185">Reference proteome</keyword>
<dbReference type="InterPro" id="IPR000432">
    <property type="entry name" value="DNA_mismatch_repair_MutS_C"/>
</dbReference>
<dbReference type="InterPro" id="IPR036187">
    <property type="entry name" value="DNA_mismatch_repair_MutS_sf"/>
</dbReference>
<dbReference type="Gene3D" id="3.30.1370.110">
    <property type="match status" value="1"/>
</dbReference>
<keyword evidence="8" id="KW-0255">Endonuclease</keyword>
<dbReference type="SUPFAM" id="SSF160443">
    <property type="entry name" value="SMR domain-like"/>
    <property type="match status" value="1"/>
</dbReference>
<keyword evidence="7 8" id="KW-0238">DNA-binding</keyword>
<evidence type="ECO:0000256" key="9">
    <source>
        <dbReference type="SAM" id="MobiDB-lite"/>
    </source>
</evidence>
<dbReference type="SMART" id="SM00463">
    <property type="entry name" value="SMR"/>
    <property type="match status" value="1"/>
</dbReference>
<proteinExistence type="inferred from homology"/>
<dbReference type="CDD" id="cd06503">
    <property type="entry name" value="ATP-synt_Fo_b"/>
    <property type="match status" value="1"/>
</dbReference>
<dbReference type="EC" id="3.1.-.-" evidence="8"/>
<dbReference type="Gene3D" id="3.40.50.300">
    <property type="entry name" value="P-loop containing nucleotide triphosphate hydrolases"/>
    <property type="match status" value="1"/>
</dbReference>
<dbReference type="InterPro" id="IPR005747">
    <property type="entry name" value="MutS2"/>
</dbReference>
<keyword evidence="3 8" id="KW-0547">Nucleotide-binding</keyword>
<comment type="function">
    <text evidence="8">Endonuclease that is involved in the suppression of homologous recombination and thus may have a key role in the control of bacterial genetic diversity.</text>
</comment>
<dbReference type="InterPro" id="IPR045076">
    <property type="entry name" value="MutS"/>
</dbReference>
<evidence type="ECO:0000313" key="11">
    <source>
        <dbReference type="EMBL" id="MBP2017231.1"/>
    </source>
</evidence>
<keyword evidence="6 8" id="KW-0694">RNA-binding</keyword>
<dbReference type="CDD" id="cd03280">
    <property type="entry name" value="ABC_MutS2"/>
    <property type="match status" value="1"/>
</dbReference>
<dbReference type="SUPFAM" id="SSF52540">
    <property type="entry name" value="P-loop containing nucleoside triphosphate hydrolases"/>
    <property type="match status" value="1"/>
</dbReference>
<reference evidence="11 12" key="1">
    <citation type="submission" date="2021-03" db="EMBL/GenBank/DDBJ databases">
        <title>Genomic Encyclopedia of Type Strains, Phase IV (KMG-IV): sequencing the most valuable type-strain genomes for metagenomic binning, comparative biology and taxonomic classification.</title>
        <authorList>
            <person name="Goeker M."/>
        </authorList>
    </citation>
    <scope>NUCLEOTIDE SEQUENCE [LARGE SCALE GENOMIC DNA]</scope>
    <source>
        <strain evidence="11 12">DSM 27138</strain>
    </source>
</reference>
<feature type="domain" description="Smr" evidence="10">
    <location>
        <begin position="717"/>
        <end position="792"/>
    </location>
</feature>
<dbReference type="Proteomes" id="UP001519289">
    <property type="component" value="Unassembled WGS sequence"/>
</dbReference>
<feature type="region of interest" description="Disordered" evidence="9">
    <location>
        <begin position="682"/>
        <end position="701"/>
    </location>
</feature>
<dbReference type="InterPro" id="IPR002625">
    <property type="entry name" value="Smr_dom"/>
</dbReference>
<dbReference type="InterPro" id="IPR046893">
    <property type="entry name" value="MSSS"/>
</dbReference>
<evidence type="ECO:0000259" key="10">
    <source>
        <dbReference type="PROSITE" id="PS50828"/>
    </source>
</evidence>
<comment type="caution">
    <text evidence="11">The sequence shown here is derived from an EMBL/GenBank/DDBJ whole genome shotgun (WGS) entry which is preliminary data.</text>
</comment>
<dbReference type="EC" id="3.6.4.-" evidence="8"/>
<dbReference type="SMART" id="SM00533">
    <property type="entry name" value="MUTSd"/>
    <property type="match status" value="1"/>
</dbReference>
<comment type="similarity">
    <text evidence="8">Belongs to the DNA mismatch repair MutS family. MutS2 subfamily.</text>
</comment>
<dbReference type="Pfam" id="PF20297">
    <property type="entry name" value="MSSS"/>
    <property type="match status" value="1"/>
</dbReference>
<organism evidence="11 12">
    <name type="scientific">Symbiobacterium terraclitae</name>
    <dbReference type="NCBI Taxonomy" id="557451"/>
    <lineage>
        <taxon>Bacteria</taxon>
        <taxon>Bacillati</taxon>
        <taxon>Bacillota</taxon>
        <taxon>Clostridia</taxon>
        <taxon>Eubacteriales</taxon>
        <taxon>Symbiobacteriaceae</taxon>
        <taxon>Symbiobacterium</taxon>
    </lineage>
</organism>
<evidence type="ECO:0000256" key="6">
    <source>
        <dbReference type="ARBA" id="ARBA00022884"/>
    </source>
</evidence>
<dbReference type="InterPro" id="IPR007696">
    <property type="entry name" value="DNA_mismatch_repair_MutS_core"/>
</dbReference>
<dbReference type="RefSeq" id="WP_209465376.1">
    <property type="nucleotide sequence ID" value="NZ_JAGGLG010000003.1"/>
</dbReference>
<evidence type="ECO:0000313" key="12">
    <source>
        <dbReference type="Proteomes" id="UP001519289"/>
    </source>
</evidence>
<dbReference type="PROSITE" id="PS00486">
    <property type="entry name" value="DNA_MISMATCH_REPAIR_2"/>
    <property type="match status" value="1"/>
</dbReference>
<comment type="subunit">
    <text evidence="8">Homodimer. Binds to stalled ribosomes, contacting rRNA.</text>
</comment>
<dbReference type="Pfam" id="PF01713">
    <property type="entry name" value="Smr"/>
    <property type="match status" value="1"/>
</dbReference>
<dbReference type="PIRSF" id="PIRSF005814">
    <property type="entry name" value="MutS_YshD"/>
    <property type="match status" value="1"/>
</dbReference>
<keyword evidence="4 8" id="KW-0378">Hydrolase</keyword>
<keyword evidence="1 8" id="KW-0540">Nuclease</keyword>
<evidence type="ECO:0000256" key="2">
    <source>
        <dbReference type="ARBA" id="ARBA00022730"/>
    </source>
</evidence>
<dbReference type="SMART" id="SM00534">
    <property type="entry name" value="MUTSac"/>
    <property type="match status" value="1"/>
</dbReference>
<evidence type="ECO:0000256" key="3">
    <source>
        <dbReference type="ARBA" id="ARBA00022741"/>
    </source>
</evidence>
<dbReference type="SUPFAM" id="SSF48334">
    <property type="entry name" value="DNA repair protein MutS, domain III"/>
    <property type="match status" value="1"/>
</dbReference>
<dbReference type="EMBL" id="JAGGLG010000003">
    <property type="protein sequence ID" value="MBP2017231.1"/>
    <property type="molecule type" value="Genomic_DNA"/>
</dbReference>
<dbReference type="InterPro" id="IPR036063">
    <property type="entry name" value="Smr_dom_sf"/>
</dbReference>
<comment type="function">
    <text evidence="8">Acts as a ribosome collision sensor, splitting the ribosome into its 2 subunits. Detects stalled/collided 70S ribosomes which it binds and splits by an ATP-hydrolysis driven conformational change. Acts upstream of the ribosome quality control system (RQC), a ribosome-associated complex that mediates the extraction of incompletely synthesized nascent chains from stalled ribosomes and their subsequent degradation. Probably generates substrates for RQC.</text>
</comment>
<evidence type="ECO:0000256" key="7">
    <source>
        <dbReference type="ARBA" id="ARBA00023125"/>
    </source>
</evidence>
<accession>A0ABS4JNW5</accession>
<gene>
    <name evidence="8" type="primary">mutS2</name>
    <name evidence="8" type="synonym">rqcU</name>
    <name evidence="11" type="ORF">J2Z79_000605</name>
</gene>
<keyword evidence="2 8" id="KW-0699">rRNA-binding</keyword>
<keyword evidence="5 8" id="KW-0067">ATP-binding</keyword>
<dbReference type="HAMAP" id="MF_00092">
    <property type="entry name" value="MutS2"/>
    <property type="match status" value="1"/>
</dbReference>
<feature type="region of interest" description="Disordered" evidence="9">
    <location>
        <begin position="608"/>
        <end position="639"/>
    </location>
</feature>
<dbReference type="PROSITE" id="PS50828">
    <property type="entry name" value="SMR"/>
    <property type="match status" value="1"/>
</dbReference>